<organism evidence="2 3">
    <name type="scientific">Heliorestis acidaminivorans</name>
    <dbReference type="NCBI Taxonomy" id="553427"/>
    <lineage>
        <taxon>Bacteria</taxon>
        <taxon>Bacillati</taxon>
        <taxon>Bacillota</taxon>
        <taxon>Clostridia</taxon>
        <taxon>Eubacteriales</taxon>
        <taxon>Heliobacteriaceae</taxon>
        <taxon>Heliorestis</taxon>
    </lineage>
</organism>
<gene>
    <name evidence="2" type="ORF">F9B85_10275</name>
</gene>
<feature type="transmembrane region" description="Helical" evidence="1">
    <location>
        <begin position="36"/>
        <end position="57"/>
    </location>
</feature>
<keyword evidence="1" id="KW-0812">Transmembrane</keyword>
<comment type="caution">
    <text evidence="2">The sequence shown here is derived from an EMBL/GenBank/DDBJ whole genome shotgun (WGS) entry which is preliminary data.</text>
</comment>
<dbReference type="InterPro" id="IPR009577">
    <property type="entry name" value="Sm_multidrug_ex"/>
</dbReference>
<keyword evidence="1" id="KW-0472">Membrane</keyword>
<dbReference type="Pfam" id="PF06695">
    <property type="entry name" value="Sm_multidrug_ex"/>
    <property type="match status" value="1"/>
</dbReference>
<name>A0A6I0EZ62_9FIRM</name>
<dbReference type="Proteomes" id="UP000468766">
    <property type="component" value="Unassembled WGS sequence"/>
</dbReference>
<accession>A0A6I0EZ62</accession>
<protein>
    <submittedName>
        <fullName evidence="2">Small multi-drug export protein</fullName>
    </submittedName>
</protein>
<feature type="transmembrane region" description="Helical" evidence="1">
    <location>
        <begin position="116"/>
        <end position="134"/>
    </location>
</feature>
<keyword evidence="3" id="KW-1185">Reference proteome</keyword>
<dbReference type="OrthoDB" id="2111451at2"/>
<proteinExistence type="predicted"/>
<evidence type="ECO:0000313" key="2">
    <source>
        <dbReference type="EMBL" id="KAB2951935.1"/>
    </source>
</evidence>
<dbReference type="EMBL" id="WBXO01000008">
    <property type="protein sequence ID" value="KAB2951935.1"/>
    <property type="molecule type" value="Genomic_DNA"/>
</dbReference>
<dbReference type="AlphaFoldDB" id="A0A6I0EZ62"/>
<evidence type="ECO:0000256" key="1">
    <source>
        <dbReference type="SAM" id="Phobius"/>
    </source>
</evidence>
<sequence length="143" mass="16050">MEYIILCITAWFLGFAPTLGIYVAVPSTLLMGLDPVSTIIWAGIGNFLPIPLLVYFYDQFIKVQWIKNRLEALKSHRFRKQVKEYGAYMVLVTTPFIGTWVIGVLARAFGMGKTKLFASSAISILAYSIVFAILTQMGVDFLK</sequence>
<dbReference type="RefSeq" id="WP_151620599.1">
    <property type="nucleotide sequence ID" value="NZ_WBXO01000008.1"/>
</dbReference>
<reference evidence="2 3" key="1">
    <citation type="submission" date="2019-10" db="EMBL/GenBank/DDBJ databases">
        <title>Whole-genome sequence of the extremophile Heliorestis acidaminivorans DSM 24790.</title>
        <authorList>
            <person name="Kyndt J.A."/>
            <person name="Meyer T.E."/>
        </authorList>
    </citation>
    <scope>NUCLEOTIDE SEQUENCE [LARGE SCALE GENOMIC DNA]</scope>
    <source>
        <strain evidence="2 3">DSM 24790</strain>
    </source>
</reference>
<evidence type="ECO:0000313" key="3">
    <source>
        <dbReference type="Proteomes" id="UP000468766"/>
    </source>
</evidence>
<feature type="transmembrane region" description="Helical" evidence="1">
    <location>
        <begin position="85"/>
        <end position="110"/>
    </location>
</feature>
<keyword evidence="1" id="KW-1133">Transmembrane helix</keyword>